<dbReference type="AlphaFoldDB" id="A0A4Y1RE24"/>
<organism evidence="1">
    <name type="scientific">Prunus dulcis</name>
    <name type="common">Almond</name>
    <name type="synonym">Amygdalus dulcis</name>
    <dbReference type="NCBI Taxonomy" id="3755"/>
    <lineage>
        <taxon>Eukaryota</taxon>
        <taxon>Viridiplantae</taxon>
        <taxon>Streptophyta</taxon>
        <taxon>Embryophyta</taxon>
        <taxon>Tracheophyta</taxon>
        <taxon>Spermatophyta</taxon>
        <taxon>Magnoliopsida</taxon>
        <taxon>eudicotyledons</taxon>
        <taxon>Gunneridae</taxon>
        <taxon>Pentapetalae</taxon>
        <taxon>rosids</taxon>
        <taxon>fabids</taxon>
        <taxon>Rosales</taxon>
        <taxon>Rosaceae</taxon>
        <taxon>Amygdaloideae</taxon>
        <taxon>Amygdaleae</taxon>
        <taxon>Prunus</taxon>
    </lineage>
</organism>
<proteinExistence type="predicted"/>
<gene>
    <name evidence="1" type="ORF">Prudu_013096</name>
</gene>
<reference evidence="1" key="1">
    <citation type="journal article" date="2019" name="Science">
        <title>Mutation of a bHLH transcription factor allowed almond domestication.</title>
        <authorList>
            <person name="Sanchez-Perez R."/>
            <person name="Pavan S."/>
            <person name="Mazzeo R."/>
            <person name="Moldovan C."/>
            <person name="Aiese Cigliano R."/>
            <person name="Del Cueto J."/>
            <person name="Ricciardi F."/>
            <person name="Lotti C."/>
            <person name="Ricciardi L."/>
            <person name="Dicenta F."/>
            <person name="Lopez-Marques R.L."/>
            <person name="Lindberg Moller B."/>
        </authorList>
    </citation>
    <scope>NUCLEOTIDE SEQUENCE</scope>
</reference>
<accession>A0A4Y1RE24</accession>
<sequence length="95" mass="11118">VNIVERWLEYIKPQAQAFLETRKIPKLVKQKQEPPAPVLEDMSPNEELALKWILQSPYQFPFEDDTECAQQSWIVVCSSCSTWIKLHKDSPFQKA</sequence>
<protein>
    <submittedName>
        <fullName evidence="1">Uncharacterized protein</fullName>
    </submittedName>
</protein>
<dbReference type="EMBL" id="AP019300">
    <property type="protein sequence ID" value="BBH02510.1"/>
    <property type="molecule type" value="Genomic_DNA"/>
</dbReference>
<feature type="non-terminal residue" evidence="1">
    <location>
        <position position="1"/>
    </location>
</feature>
<evidence type="ECO:0000313" key="1">
    <source>
        <dbReference type="EMBL" id="BBH02510.1"/>
    </source>
</evidence>
<name>A0A4Y1RE24_PRUDU</name>